<sequence>MPVKLIDLSHTIEDGMITYKGLPAPVICDYLSRENSRALYEPGTEFQIGKIEMVANTGTYVDCPFHRYADGKDLSEVELKRFAHLEGIVVTVDHSKGIAIGKSFFENMDVNGKAVLVNTNWSRHWRTDAYFENHPFLTEEAAVYLRDRGALLVGIDSHNIDDTRTRSRPVHTTLLKAGILIVEHLCNLDQLPARDFYFNAVPPKFKGVGTFPVRAYAELAASR</sequence>
<dbReference type="Pfam" id="PF04199">
    <property type="entry name" value="Cyclase"/>
    <property type="match status" value="1"/>
</dbReference>
<organism evidence="1 2">
    <name type="scientific">Chryseosolibacter histidini</name>
    <dbReference type="NCBI Taxonomy" id="2782349"/>
    <lineage>
        <taxon>Bacteria</taxon>
        <taxon>Pseudomonadati</taxon>
        <taxon>Bacteroidota</taxon>
        <taxon>Cytophagia</taxon>
        <taxon>Cytophagales</taxon>
        <taxon>Chryseotaleaceae</taxon>
        <taxon>Chryseosolibacter</taxon>
    </lineage>
</organism>
<name>A0AAP2DNL8_9BACT</name>
<dbReference type="InterPro" id="IPR037175">
    <property type="entry name" value="KFase_sf"/>
</dbReference>
<dbReference type="InterPro" id="IPR007325">
    <property type="entry name" value="KFase/CYL"/>
</dbReference>
<evidence type="ECO:0000313" key="1">
    <source>
        <dbReference type="EMBL" id="MBT1699611.1"/>
    </source>
</evidence>
<dbReference type="AlphaFoldDB" id="A0AAP2DNL8"/>
<dbReference type="PANTHER" id="PTHR31118">
    <property type="entry name" value="CYCLASE-LIKE PROTEIN 2"/>
    <property type="match status" value="1"/>
</dbReference>
<dbReference type="GO" id="GO:0019441">
    <property type="term" value="P:L-tryptophan catabolic process to kynurenine"/>
    <property type="evidence" value="ECO:0007669"/>
    <property type="project" value="InterPro"/>
</dbReference>
<dbReference type="Proteomes" id="UP001319200">
    <property type="component" value="Unassembled WGS sequence"/>
</dbReference>
<comment type="caution">
    <text evidence="1">The sequence shown here is derived from an EMBL/GenBank/DDBJ whole genome shotgun (WGS) entry which is preliminary data.</text>
</comment>
<dbReference type="SUPFAM" id="SSF102198">
    <property type="entry name" value="Putative cyclase"/>
    <property type="match status" value="1"/>
</dbReference>
<evidence type="ECO:0000313" key="2">
    <source>
        <dbReference type="Proteomes" id="UP001319200"/>
    </source>
</evidence>
<proteinExistence type="predicted"/>
<dbReference type="GO" id="GO:0004061">
    <property type="term" value="F:arylformamidase activity"/>
    <property type="evidence" value="ECO:0007669"/>
    <property type="project" value="InterPro"/>
</dbReference>
<dbReference type="RefSeq" id="WP_254167677.1">
    <property type="nucleotide sequence ID" value="NZ_JAHESF010000027.1"/>
</dbReference>
<dbReference type="PANTHER" id="PTHR31118:SF12">
    <property type="entry name" value="CYCLASE-LIKE PROTEIN 2"/>
    <property type="match status" value="1"/>
</dbReference>
<protein>
    <submittedName>
        <fullName evidence="1">Cyclase family protein</fullName>
    </submittedName>
</protein>
<reference evidence="1 2" key="1">
    <citation type="submission" date="2021-05" db="EMBL/GenBank/DDBJ databases">
        <title>A Polyphasic approach of four new species of the genus Ohtaekwangia: Ohtaekwangia histidinii sp. nov., Ohtaekwangia cretensis sp. nov., Ohtaekwangia indiensis sp. nov., Ohtaekwangia reichenbachii sp. nov. from diverse environment.</title>
        <authorList>
            <person name="Octaviana S."/>
        </authorList>
    </citation>
    <scope>NUCLEOTIDE SEQUENCE [LARGE SCALE GENOMIC DNA]</scope>
    <source>
        <strain evidence="1 2">PWU4</strain>
    </source>
</reference>
<dbReference type="EMBL" id="JAHESF010000027">
    <property type="protein sequence ID" value="MBT1699611.1"/>
    <property type="molecule type" value="Genomic_DNA"/>
</dbReference>
<gene>
    <name evidence="1" type="ORF">KK083_22115</name>
</gene>
<keyword evidence="2" id="KW-1185">Reference proteome</keyword>
<dbReference type="Gene3D" id="3.50.30.50">
    <property type="entry name" value="Putative cyclase"/>
    <property type="match status" value="1"/>
</dbReference>
<accession>A0AAP2DNL8</accession>